<comment type="caution">
    <text evidence="1">The sequence shown here is derived from an EMBL/GenBank/DDBJ whole genome shotgun (WGS) entry which is preliminary data.</text>
</comment>
<keyword evidence="2" id="KW-1185">Reference proteome</keyword>
<accession>A0ABS1WKF4</accession>
<evidence type="ECO:0000313" key="2">
    <source>
        <dbReference type="Proteomes" id="UP000605013"/>
    </source>
</evidence>
<dbReference type="EMBL" id="JAEMEF010000004">
    <property type="protein sequence ID" value="MBL7559553.1"/>
    <property type="molecule type" value="Genomic_DNA"/>
</dbReference>
<protein>
    <recommendedName>
        <fullName evidence="3">DUF1444 family protein</fullName>
    </recommendedName>
</protein>
<proteinExistence type="predicted"/>
<organism evidence="1 2">
    <name type="scientific">Olleya sediminilitoris</name>
    <dbReference type="NCBI Taxonomy" id="2795739"/>
    <lineage>
        <taxon>Bacteria</taxon>
        <taxon>Pseudomonadati</taxon>
        <taxon>Bacteroidota</taxon>
        <taxon>Flavobacteriia</taxon>
        <taxon>Flavobacteriales</taxon>
        <taxon>Flavobacteriaceae</taxon>
    </lineage>
</organism>
<evidence type="ECO:0008006" key="3">
    <source>
        <dbReference type="Google" id="ProtNLM"/>
    </source>
</evidence>
<name>A0ABS1WKF4_9FLAO</name>
<sequence>MSNTIHGPEKTPEEIEKIVEQTKNSDQKIYPILKPSNWVGLKAGALSSTLIPAEGETNGVVIGYGMDTPDNFVFLTKQHLETMDGKQITKEAFENLERYDSNFELVGALNNKALATNGKDFSSEIILSKSHMLKAHAMLEAEELLVSIPRRTCMTIVSRQADEDTLNKFAYLHNHTWNDDSFGNAPITNSFFIVKAGTIVGHIPL</sequence>
<dbReference type="Proteomes" id="UP000605013">
    <property type="component" value="Unassembled WGS sequence"/>
</dbReference>
<dbReference type="RefSeq" id="WP_116823026.1">
    <property type="nucleotide sequence ID" value="NZ_JAEMEF010000004.1"/>
</dbReference>
<evidence type="ECO:0000313" key="1">
    <source>
        <dbReference type="EMBL" id="MBL7559553.1"/>
    </source>
</evidence>
<reference evidence="1 2" key="1">
    <citation type="submission" date="2020-12" db="EMBL/GenBank/DDBJ databases">
        <title>Olleya sediminilitoris sp. nov., isolated from a tidal flat.</title>
        <authorList>
            <person name="Park S."/>
            <person name="Yoon J.-H."/>
        </authorList>
    </citation>
    <scope>NUCLEOTIDE SEQUENCE [LARGE SCALE GENOMIC DNA]</scope>
    <source>
        <strain evidence="1 2">YSTF-M6</strain>
    </source>
</reference>
<gene>
    <name evidence="1" type="ORF">JAO71_07005</name>
</gene>